<comment type="subcellular location">
    <subcellularLocation>
        <location evidence="2">Cytoplasm</location>
    </subcellularLocation>
</comment>
<evidence type="ECO:0000313" key="3">
    <source>
        <dbReference type="EMBL" id="MEC4295305.1"/>
    </source>
</evidence>
<sequence>MTDAVEKQAAFSRECALIAAKAADEKKATDIMVQEVRELIGVTDYFIIATAANSRQVDAIIDEIEDKLREDASIKPTHREMSPDGSWSLLDYGNIVVHVFMPETREYYRLEALWNDAPVVDLAAEAGLENLQYSERISKLLSYEARALATEAESPKAGSLS</sequence>
<organism evidence="3 4">
    <name type="scientific">Adlercreutzia shanghongiae</name>
    <dbReference type="NCBI Taxonomy" id="3111773"/>
    <lineage>
        <taxon>Bacteria</taxon>
        <taxon>Bacillati</taxon>
        <taxon>Actinomycetota</taxon>
        <taxon>Coriobacteriia</taxon>
        <taxon>Eggerthellales</taxon>
        <taxon>Eggerthellaceae</taxon>
        <taxon>Adlercreutzia</taxon>
    </lineage>
</organism>
<evidence type="ECO:0000256" key="2">
    <source>
        <dbReference type="HAMAP-Rule" id="MF_01477"/>
    </source>
</evidence>
<keyword evidence="2" id="KW-0963">Cytoplasm</keyword>
<proteinExistence type="inferred from homology"/>
<keyword evidence="4" id="KW-1185">Reference proteome</keyword>
<dbReference type="Pfam" id="PF02410">
    <property type="entry name" value="RsfS"/>
    <property type="match status" value="1"/>
</dbReference>
<dbReference type="PANTHER" id="PTHR21043">
    <property type="entry name" value="IOJAP SUPERFAMILY ORTHOLOG"/>
    <property type="match status" value="1"/>
</dbReference>
<evidence type="ECO:0000256" key="1">
    <source>
        <dbReference type="ARBA" id="ARBA00010574"/>
    </source>
</evidence>
<dbReference type="Gene3D" id="3.30.460.10">
    <property type="entry name" value="Beta Polymerase, domain 2"/>
    <property type="match status" value="1"/>
</dbReference>
<comment type="function">
    <text evidence="2">Functions as a ribosomal silencing factor. Interacts with ribosomal protein uL14 (rplN), blocking formation of intersubunit bridge B8. Prevents association of the 30S and 50S ribosomal subunits and the formation of functional ribosomes, thus repressing translation.</text>
</comment>
<name>A0ABU6IZP1_9ACTN</name>
<keyword evidence="2" id="KW-0810">Translation regulation</keyword>
<dbReference type="Proteomes" id="UP001343724">
    <property type="component" value="Unassembled WGS sequence"/>
</dbReference>
<comment type="caution">
    <text evidence="3">The sequence shown here is derived from an EMBL/GenBank/DDBJ whole genome shotgun (WGS) entry which is preliminary data.</text>
</comment>
<dbReference type="InterPro" id="IPR004394">
    <property type="entry name" value="Iojap/RsfS/C7orf30"/>
</dbReference>
<reference evidence="3 4" key="1">
    <citation type="submission" date="2024-01" db="EMBL/GenBank/DDBJ databases">
        <title>novel species in genus Adlercreutzia.</title>
        <authorList>
            <person name="Liu X."/>
        </authorList>
    </citation>
    <scope>NUCLEOTIDE SEQUENCE [LARGE SCALE GENOMIC DNA]</scope>
    <source>
        <strain evidence="3 4">R22</strain>
    </source>
</reference>
<dbReference type="EMBL" id="JAYMFH010000011">
    <property type="protein sequence ID" value="MEC4295305.1"/>
    <property type="molecule type" value="Genomic_DNA"/>
</dbReference>
<comment type="similarity">
    <text evidence="1 2">Belongs to the Iojap/RsfS family.</text>
</comment>
<accession>A0ABU6IZP1</accession>
<dbReference type="NCBIfam" id="TIGR00090">
    <property type="entry name" value="rsfS_iojap_ybeB"/>
    <property type="match status" value="1"/>
</dbReference>
<dbReference type="PANTHER" id="PTHR21043:SF0">
    <property type="entry name" value="MITOCHONDRIAL ASSEMBLY OF RIBOSOMAL LARGE SUBUNIT PROTEIN 1"/>
    <property type="match status" value="1"/>
</dbReference>
<dbReference type="InterPro" id="IPR043519">
    <property type="entry name" value="NT_sf"/>
</dbReference>
<evidence type="ECO:0000313" key="4">
    <source>
        <dbReference type="Proteomes" id="UP001343724"/>
    </source>
</evidence>
<dbReference type="SUPFAM" id="SSF81301">
    <property type="entry name" value="Nucleotidyltransferase"/>
    <property type="match status" value="1"/>
</dbReference>
<dbReference type="HAMAP" id="MF_01477">
    <property type="entry name" value="Iojap_RsfS"/>
    <property type="match status" value="1"/>
</dbReference>
<comment type="subunit">
    <text evidence="2">Interacts with ribosomal protein uL14 (rplN).</text>
</comment>
<protein>
    <recommendedName>
        <fullName evidence="2">Ribosomal silencing factor RsfS</fullName>
    </recommendedName>
</protein>
<keyword evidence="2" id="KW-0678">Repressor</keyword>
<dbReference type="RefSeq" id="WP_326441736.1">
    <property type="nucleotide sequence ID" value="NZ_JAYMFH010000011.1"/>
</dbReference>
<gene>
    <name evidence="2 3" type="primary">rsfS</name>
    <name evidence="3" type="ORF">VJ920_08270</name>
</gene>